<protein>
    <submittedName>
        <fullName evidence="3">Uncharacterized protein</fullName>
    </submittedName>
</protein>
<feature type="compositionally biased region" description="Basic and acidic residues" evidence="1">
    <location>
        <begin position="53"/>
        <end position="67"/>
    </location>
</feature>
<comment type="caution">
    <text evidence="3">The sequence shown here is derived from an EMBL/GenBank/DDBJ whole genome shotgun (WGS) entry which is preliminary data.</text>
</comment>
<feature type="signal peptide" evidence="2">
    <location>
        <begin position="1"/>
        <end position="20"/>
    </location>
</feature>
<dbReference type="Proteomes" id="UP000887013">
    <property type="component" value="Unassembled WGS sequence"/>
</dbReference>
<accession>A0A8X6N624</accession>
<evidence type="ECO:0000313" key="4">
    <source>
        <dbReference type="Proteomes" id="UP000887013"/>
    </source>
</evidence>
<dbReference type="AlphaFoldDB" id="A0A8X6N624"/>
<evidence type="ECO:0000313" key="3">
    <source>
        <dbReference type="EMBL" id="GFS95607.1"/>
    </source>
</evidence>
<evidence type="ECO:0000256" key="1">
    <source>
        <dbReference type="SAM" id="MobiDB-lite"/>
    </source>
</evidence>
<reference evidence="3" key="1">
    <citation type="submission" date="2020-08" db="EMBL/GenBank/DDBJ databases">
        <title>Multicomponent nature underlies the extraordinary mechanical properties of spider dragline silk.</title>
        <authorList>
            <person name="Kono N."/>
            <person name="Nakamura H."/>
            <person name="Mori M."/>
            <person name="Yoshida Y."/>
            <person name="Ohtoshi R."/>
            <person name="Malay A.D."/>
            <person name="Moran D.A.P."/>
            <person name="Tomita M."/>
            <person name="Numata K."/>
            <person name="Arakawa K."/>
        </authorList>
    </citation>
    <scope>NUCLEOTIDE SEQUENCE</scope>
</reference>
<dbReference type="EMBL" id="BMAW01054290">
    <property type="protein sequence ID" value="GFS95607.1"/>
    <property type="molecule type" value="Genomic_DNA"/>
</dbReference>
<organism evidence="3 4">
    <name type="scientific">Nephila pilipes</name>
    <name type="common">Giant wood spider</name>
    <name type="synonym">Nephila maculata</name>
    <dbReference type="NCBI Taxonomy" id="299642"/>
    <lineage>
        <taxon>Eukaryota</taxon>
        <taxon>Metazoa</taxon>
        <taxon>Ecdysozoa</taxon>
        <taxon>Arthropoda</taxon>
        <taxon>Chelicerata</taxon>
        <taxon>Arachnida</taxon>
        <taxon>Araneae</taxon>
        <taxon>Araneomorphae</taxon>
        <taxon>Entelegynae</taxon>
        <taxon>Araneoidea</taxon>
        <taxon>Nephilidae</taxon>
        <taxon>Nephila</taxon>
    </lineage>
</organism>
<feature type="region of interest" description="Disordered" evidence="1">
    <location>
        <begin position="28"/>
        <end position="67"/>
    </location>
</feature>
<keyword evidence="4" id="KW-1185">Reference proteome</keyword>
<feature type="compositionally biased region" description="Basic residues" evidence="1">
    <location>
        <begin position="28"/>
        <end position="52"/>
    </location>
</feature>
<sequence length="67" mass="7516">MKLLWLLVLFLATLVVLCNGTENATKPTRKTLRTVKALKKKPLSSRTTKAKKKSSDQEKSASQKRSD</sequence>
<keyword evidence="2" id="KW-0732">Signal</keyword>
<feature type="chain" id="PRO_5036470574" evidence="2">
    <location>
        <begin position="21"/>
        <end position="67"/>
    </location>
</feature>
<proteinExistence type="predicted"/>
<gene>
    <name evidence="3" type="ORF">NPIL_320161</name>
</gene>
<evidence type="ECO:0000256" key="2">
    <source>
        <dbReference type="SAM" id="SignalP"/>
    </source>
</evidence>
<name>A0A8X6N624_NEPPI</name>